<reference evidence="5 6" key="1">
    <citation type="submission" date="2019-12" db="EMBL/GenBank/DDBJ databases">
        <title>Genomic-based taxomic classification of the family Erythrobacteraceae.</title>
        <authorList>
            <person name="Xu L."/>
        </authorList>
    </citation>
    <scope>NUCLEOTIDE SEQUENCE [LARGE SCALE GENOMIC DNA]</scope>
    <source>
        <strain evidence="5 6">MCCC 1K01500</strain>
    </source>
</reference>
<dbReference type="SUPFAM" id="SSF46785">
    <property type="entry name" value="Winged helix' DNA-binding domain"/>
    <property type="match status" value="1"/>
</dbReference>
<dbReference type="SMART" id="SM00895">
    <property type="entry name" value="FCD"/>
    <property type="match status" value="1"/>
</dbReference>
<dbReference type="InterPro" id="IPR011711">
    <property type="entry name" value="GntR_C"/>
</dbReference>
<dbReference type="InterPro" id="IPR036390">
    <property type="entry name" value="WH_DNA-bd_sf"/>
</dbReference>
<evidence type="ECO:0000313" key="6">
    <source>
        <dbReference type="Proteomes" id="UP000433652"/>
    </source>
</evidence>
<protein>
    <submittedName>
        <fullName evidence="5">FCD domain-containing protein</fullName>
    </submittedName>
</protein>
<keyword evidence="2" id="KW-0238">DNA-binding</keyword>
<dbReference type="Pfam" id="PF07729">
    <property type="entry name" value="FCD"/>
    <property type="match status" value="1"/>
</dbReference>
<name>A0A6I4SUC6_9SPHN</name>
<dbReference type="Pfam" id="PF00392">
    <property type="entry name" value="GntR"/>
    <property type="match status" value="1"/>
</dbReference>
<comment type="caution">
    <text evidence="5">The sequence shown here is derived from an EMBL/GenBank/DDBJ whole genome shotgun (WGS) entry which is preliminary data.</text>
</comment>
<proteinExistence type="predicted"/>
<feature type="domain" description="HTH gntR-type" evidence="4">
    <location>
        <begin position="13"/>
        <end position="80"/>
    </location>
</feature>
<organism evidence="5 6">
    <name type="scientific">Croceibacterium salegens</name>
    <dbReference type="NCBI Taxonomy" id="1737568"/>
    <lineage>
        <taxon>Bacteria</taxon>
        <taxon>Pseudomonadati</taxon>
        <taxon>Pseudomonadota</taxon>
        <taxon>Alphaproteobacteria</taxon>
        <taxon>Sphingomonadales</taxon>
        <taxon>Erythrobacteraceae</taxon>
        <taxon>Croceibacterium</taxon>
    </lineage>
</organism>
<dbReference type="InterPro" id="IPR008920">
    <property type="entry name" value="TF_FadR/GntR_C"/>
</dbReference>
<sequence length="228" mass="25541">MENKVTGALPKKGPSGIEIAEWIRMQIRRQRLVPGQRLVEVDIIRQTGGSRFKVREALQRLSAEGLVDIEEYRGASVRDASMEEVRQLYHARGALEGICAADFTRKATPEQKSELSRIAAEMDECVAGAAPEHFARLNAQWHNLIMEAGGNLVIQGIVQRLNTPIHHLVFESFYRGERLRAAVEDHRIIVDAIMAGDCYAAEAAMRKHVINGLKYLSELDRNVHYGDG</sequence>
<dbReference type="Gene3D" id="1.10.10.10">
    <property type="entry name" value="Winged helix-like DNA-binding domain superfamily/Winged helix DNA-binding domain"/>
    <property type="match status" value="1"/>
</dbReference>
<keyword evidence="1" id="KW-0805">Transcription regulation</keyword>
<dbReference type="EMBL" id="WTYM01000025">
    <property type="protein sequence ID" value="MXO58426.1"/>
    <property type="molecule type" value="Genomic_DNA"/>
</dbReference>
<evidence type="ECO:0000259" key="4">
    <source>
        <dbReference type="PROSITE" id="PS50949"/>
    </source>
</evidence>
<dbReference type="GO" id="GO:0003700">
    <property type="term" value="F:DNA-binding transcription factor activity"/>
    <property type="evidence" value="ECO:0007669"/>
    <property type="project" value="InterPro"/>
</dbReference>
<evidence type="ECO:0000256" key="1">
    <source>
        <dbReference type="ARBA" id="ARBA00023015"/>
    </source>
</evidence>
<dbReference type="PROSITE" id="PS50949">
    <property type="entry name" value="HTH_GNTR"/>
    <property type="match status" value="1"/>
</dbReference>
<dbReference type="SMART" id="SM00345">
    <property type="entry name" value="HTH_GNTR"/>
    <property type="match status" value="1"/>
</dbReference>
<dbReference type="PANTHER" id="PTHR43537:SF49">
    <property type="entry name" value="TRANSCRIPTIONAL REGULATORY PROTEIN"/>
    <property type="match status" value="1"/>
</dbReference>
<dbReference type="Gene3D" id="1.20.120.530">
    <property type="entry name" value="GntR ligand-binding domain-like"/>
    <property type="match status" value="1"/>
</dbReference>
<keyword evidence="6" id="KW-1185">Reference proteome</keyword>
<dbReference type="SUPFAM" id="SSF48008">
    <property type="entry name" value="GntR ligand-binding domain-like"/>
    <property type="match status" value="1"/>
</dbReference>
<accession>A0A6I4SUC6</accession>
<evidence type="ECO:0000256" key="2">
    <source>
        <dbReference type="ARBA" id="ARBA00023125"/>
    </source>
</evidence>
<dbReference type="GO" id="GO:0003677">
    <property type="term" value="F:DNA binding"/>
    <property type="evidence" value="ECO:0007669"/>
    <property type="project" value="UniProtKB-KW"/>
</dbReference>
<dbReference type="RefSeq" id="WP_159791902.1">
    <property type="nucleotide sequence ID" value="NZ_WTYM01000025.1"/>
</dbReference>
<dbReference type="AlphaFoldDB" id="A0A6I4SUC6"/>
<evidence type="ECO:0000256" key="3">
    <source>
        <dbReference type="ARBA" id="ARBA00023163"/>
    </source>
</evidence>
<dbReference type="InterPro" id="IPR036388">
    <property type="entry name" value="WH-like_DNA-bd_sf"/>
</dbReference>
<dbReference type="OrthoDB" id="7846328at2"/>
<dbReference type="PANTHER" id="PTHR43537">
    <property type="entry name" value="TRANSCRIPTIONAL REGULATOR, GNTR FAMILY"/>
    <property type="match status" value="1"/>
</dbReference>
<gene>
    <name evidence="5" type="ORF">GRI89_02545</name>
</gene>
<dbReference type="Proteomes" id="UP000433652">
    <property type="component" value="Unassembled WGS sequence"/>
</dbReference>
<dbReference type="InterPro" id="IPR000524">
    <property type="entry name" value="Tscrpt_reg_HTH_GntR"/>
</dbReference>
<keyword evidence="3" id="KW-0804">Transcription</keyword>
<evidence type="ECO:0000313" key="5">
    <source>
        <dbReference type="EMBL" id="MXO58426.1"/>
    </source>
</evidence>